<dbReference type="RefSeq" id="WP_173084981.1">
    <property type="nucleotide sequence ID" value="NZ_BLTE01000011.1"/>
</dbReference>
<sequence length="116" mass="13545">MWIFTRDGFFSIAATRFCQPGEVAVRARKIEHLERMMARHDVTADILTFSESDYRYRIQIPRETFARILAEEALSLDYNSFKDAMAESEASADYLRVMFATWAAVHKMQSQELPRD</sequence>
<comment type="caution">
    <text evidence="1">The sequence shown here is derived from an EMBL/GenBank/DDBJ whole genome shotgun (WGS) entry which is preliminary data.</text>
</comment>
<accession>A0A6V8LX76</accession>
<evidence type="ECO:0000313" key="2">
    <source>
        <dbReference type="Proteomes" id="UP000494245"/>
    </source>
</evidence>
<organism evidence="1 2">
    <name type="scientific">Fundidesulfovibrio magnetotacticus</name>
    <dbReference type="NCBI Taxonomy" id="2730080"/>
    <lineage>
        <taxon>Bacteria</taxon>
        <taxon>Pseudomonadati</taxon>
        <taxon>Thermodesulfobacteriota</taxon>
        <taxon>Desulfovibrionia</taxon>
        <taxon>Desulfovibrionales</taxon>
        <taxon>Desulfovibrionaceae</taxon>
        <taxon>Fundidesulfovibrio</taxon>
    </lineage>
</organism>
<dbReference type="AlphaFoldDB" id="A0A6V8LX76"/>
<dbReference type="EMBL" id="BLTE01000011">
    <property type="protein sequence ID" value="GFK94679.1"/>
    <property type="molecule type" value="Genomic_DNA"/>
</dbReference>
<reference evidence="1 2" key="1">
    <citation type="submission" date="2020-04" db="EMBL/GenBank/DDBJ databases">
        <authorList>
            <consortium name="Desulfovibrio sp. FSS-1 genome sequencing consortium"/>
            <person name="Shimoshige H."/>
            <person name="Kobayashi H."/>
            <person name="Maekawa T."/>
        </authorList>
    </citation>
    <scope>NUCLEOTIDE SEQUENCE [LARGE SCALE GENOMIC DNA]</scope>
    <source>
        <strain evidence="1 2">SIID29052-01</strain>
    </source>
</reference>
<keyword evidence="2" id="KW-1185">Reference proteome</keyword>
<proteinExistence type="predicted"/>
<protein>
    <submittedName>
        <fullName evidence="1">Uncharacterized protein</fullName>
    </submittedName>
</protein>
<evidence type="ECO:0000313" key="1">
    <source>
        <dbReference type="EMBL" id="GFK94679.1"/>
    </source>
</evidence>
<gene>
    <name evidence="1" type="ORF">NNJEOMEG_02526</name>
</gene>
<reference evidence="1 2" key="2">
    <citation type="submission" date="2020-05" db="EMBL/GenBank/DDBJ databases">
        <title>Draft genome sequence of Desulfovibrio sp. strainFSS-1.</title>
        <authorList>
            <person name="Shimoshige H."/>
            <person name="Kobayashi H."/>
            <person name="Maekawa T."/>
        </authorList>
    </citation>
    <scope>NUCLEOTIDE SEQUENCE [LARGE SCALE GENOMIC DNA]</scope>
    <source>
        <strain evidence="1 2">SIID29052-01</strain>
    </source>
</reference>
<name>A0A6V8LX76_9BACT</name>
<dbReference type="Proteomes" id="UP000494245">
    <property type="component" value="Unassembled WGS sequence"/>
</dbReference>